<dbReference type="InterPro" id="IPR006170">
    <property type="entry name" value="PBP/GOBP"/>
</dbReference>
<name>A0A514TU05_ENCFO</name>
<dbReference type="CDD" id="cd23992">
    <property type="entry name" value="PBP_GOBP"/>
    <property type="match status" value="1"/>
</dbReference>
<feature type="chain" id="PRO_5021742428" evidence="1">
    <location>
        <begin position="20"/>
        <end position="136"/>
    </location>
</feature>
<keyword evidence="1" id="KW-0732">Signal</keyword>
<protein>
    <submittedName>
        <fullName evidence="2">Odorant-binding protein 32</fullName>
    </submittedName>
</protein>
<accession>A0A514TU05</accession>
<evidence type="ECO:0000256" key="1">
    <source>
        <dbReference type="SAM" id="SignalP"/>
    </source>
</evidence>
<dbReference type="AlphaFoldDB" id="A0A514TU05"/>
<reference evidence="2" key="1">
    <citation type="submission" date="2019-05" db="EMBL/GenBank/DDBJ databases">
        <title>The identification and expression analysis of odorant binding protein genes in Encarsia formosa by antennal transcriptome analysis.</title>
        <authorList>
            <person name="He Y."/>
        </authorList>
    </citation>
    <scope>NUCLEOTIDE SEQUENCE</scope>
    <source>
        <tissue evidence="2">Antenna</tissue>
    </source>
</reference>
<organism evidence="2">
    <name type="scientific">Encarsia formosa</name>
    <name type="common">Whitefly parasite</name>
    <dbReference type="NCBI Taxonomy" id="32400"/>
    <lineage>
        <taxon>Eukaryota</taxon>
        <taxon>Metazoa</taxon>
        <taxon>Ecdysozoa</taxon>
        <taxon>Arthropoda</taxon>
        <taxon>Hexapoda</taxon>
        <taxon>Insecta</taxon>
        <taxon>Pterygota</taxon>
        <taxon>Neoptera</taxon>
        <taxon>Endopterygota</taxon>
        <taxon>Hymenoptera</taxon>
        <taxon>Apocrita</taxon>
        <taxon>Proctotrupomorpha</taxon>
        <taxon>Chalcidoidea</taxon>
        <taxon>Aphelinidae</taxon>
        <taxon>Coccophaginae</taxon>
        <taxon>Encarsia</taxon>
    </lineage>
</organism>
<dbReference type="InterPro" id="IPR036728">
    <property type="entry name" value="PBP_GOBP_sf"/>
</dbReference>
<dbReference type="Pfam" id="PF01395">
    <property type="entry name" value="PBP_GOBP"/>
    <property type="match status" value="1"/>
</dbReference>
<feature type="signal peptide" evidence="1">
    <location>
        <begin position="1"/>
        <end position="19"/>
    </location>
</feature>
<dbReference type="Gene3D" id="1.10.238.20">
    <property type="entry name" value="Pheromone/general odorant binding protein domain"/>
    <property type="match status" value="1"/>
</dbReference>
<dbReference type="GO" id="GO:0005549">
    <property type="term" value="F:odorant binding"/>
    <property type="evidence" value="ECO:0007669"/>
    <property type="project" value="InterPro"/>
</dbReference>
<sequence>MKALFVIFSALLILVHGKALSPDLENSTPKVKLTMKQCLKEYNVNPAILEPDIKKSDDLLHSLTEEKKGCITACMYRSFNWLRPDGSLDIDSFTESDTPEESKAEKEKYLKLIAECKAEVGKNDCKFFSCLARKDQ</sequence>
<evidence type="ECO:0000313" key="2">
    <source>
        <dbReference type="EMBL" id="QDJ95975.1"/>
    </source>
</evidence>
<dbReference type="EMBL" id="MK990497">
    <property type="protein sequence ID" value="QDJ95975.1"/>
    <property type="molecule type" value="mRNA"/>
</dbReference>
<proteinExistence type="evidence at transcript level"/>
<dbReference type="SUPFAM" id="SSF47565">
    <property type="entry name" value="Insect pheromone/odorant-binding proteins"/>
    <property type="match status" value="1"/>
</dbReference>